<keyword evidence="1" id="KW-1133">Transmembrane helix</keyword>
<sequence>MQALLSFENTPPFAAPLRFFVTAPLFAVLAGLLLLLEGPALFASRWMPATLAATHLMTVGFMLQVMLGALIQILPVVAGANLKRPLLIATILHLGLSIGALLLAGGFYLGQPLLLSAAALLLAVTVLVFLVATTLALIGVPSTSPTIRGLKLALFGLFGVVALGAVMAFALAHGWALPLPVLTDLHAGWGLGGWAGVLLAAIAYVVVPMFQLTPGYPAKPSWWFPLAMLSLLLLWSAAVFFDLNALIRLCQGLAAIVGIAFAGLTLRLQQQRRRARADATYHYWQLGLTASIFALLMLLTAALWPAASDLTGWTLLFGILLVGGGFLPFIVGMLYKIVPFLAWTHLQNQGQAKVPAPSMNKILADTAMQRQLIAYVAALVLLLAAVFFPDWLARPAGLGFALASGWLWLNLFGAIRRYRQFGRDIRGKLAAKLAGSK</sequence>
<feature type="transmembrane region" description="Helical" evidence="1">
    <location>
        <begin position="115"/>
        <end position="140"/>
    </location>
</feature>
<accession>A0A133XIW6</accession>
<evidence type="ECO:0000313" key="2">
    <source>
        <dbReference type="EMBL" id="KXB30890.1"/>
    </source>
</evidence>
<evidence type="ECO:0000256" key="1">
    <source>
        <dbReference type="SAM" id="Phobius"/>
    </source>
</evidence>
<feature type="transmembrane region" description="Helical" evidence="1">
    <location>
        <begin position="313"/>
        <end position="335"/>
    </location>
</feature>
<reference evidence="2 3" key="1">
    <citation type="submission" date="2015-12" db="EMBL/GenBank/DDBJ databases">
        <title>Nitrous oxide reduction kinetics distinguish bacteria harboring typical versus atypical NosZ.</title>
        <authorList>
            <person name="Yoon S."/>
            <person name="Nissen S."/>
            <person name="Park D."/>
            <person name="Sanford R.A."/>
            <person name="Loeffler F.E."/>
        </authorList>
    </citation>
    <scope>NUCLEOTIDE SEQUENCE [LARGE SCALE GENOMIC DNA]</scope>
    <source>
        <strain evidence="2 3">ATCC BAA-841</strain>
    </source>
</reference>
<dbReference type="STRING" id="281362.AT959_09235"/>
<dbReference type="RefSeq" id="WP_066882686.1">
    <property type="nucleotide sequence ID" value="NZ_LODL01000019.1"/>
</dbReference>
<dbReference type="EMBL" id="LODL01000019">
    <property type="protein sequence ID" value="KXB30890.1"/>
    <property type="molecule type" value="Genomic_DNA"/>
</dbReference>
<keyword evidence="1" id="KW-0472">Membrane</keyword>
<keyword evidence="1" id="KW-0812">Transmembrane</keyword>
<feature type="transmembrane region" description="Helical" evidence="1">
    <location>
        <begin position="286"/>
        <end position="307"/>
    </location>
</feature>
<feature type="transmembrane region" description="Helical" evidence="1">
    <location>
        <begin position="246"/>
        <end position="266"/>
    </location>
</feature>
<dbReference type="AlphaFoldDB" id="A0A133XIW6"/>
<organism evidence="2 3">
    <name type="scientific">Dechloromonas denitrificans</name>
    <dbReference type="NCBI Taxonomy" id="281362"/>
    <lineage>
        <taxon>Bacteria</taxon>
        <taxon>Pseudomonadati</taxon>
        <taxon>Pseudomonadota</taxon>
        <taxon>Betaproteobacteria</taxon>
        <taxon>Rhodocyclales</taxon>
        <taxon>Azonexaceae</taxon>
        <taxon>Dechloromonas</taxon>
    </lineage>
</organism>
<dbReference type="Proteomes" id="UP000070186">
    <property type="component" value="Unassembled WGS sequence"/>
</dbReference>
<evidence type="ECO:0000313" key="3">
    <source>
        <dbReference type="Proteomes" id="UP000070186"/>
    </source>
</evidence>
<gene>
    <name evidence="2" type="ORF">AT959_09235</name>
</gene>
<feature type="transmembrane region" description="Helical" evidence="1">
    <location>
        <begin position="222"/>
        <end position="240"/>
    </location>
</feature>
<feature type="transmembrane region" description="Helical" evidence="1">
    <location>
        <begin position="152"/>
        <end position="175"/>
    </location>
</feature>
<feature type="transmembrane region" description="Helical" evidence="1">
    <location>
        <begin position="86"/>
        <end position="109"/>
    </location>
</feature>
<proteinExistence type="predicted"/>
<feature type="transmembrane region" description="Helical" evidence="1">
    <location>
        <begin position="187"/>
        <end position="210"/>
    </location>
</feature>
<feature type="transmembrane region" description="Helical" evidence="1">
    <location>
        <begin position="12"/>
        <end position="36"/>
    </location>
</feature>
<name>A0A133XIW6_9RHOO</name>
<protein>
    <submittedName>
        <fullName evidence="2">Uncharacterized protein</fullName>
    </submittedName>
</protein>
<feature type="transmembrane region" description="Helical" evidence="1">
    <location>
        <begin position="56"/>
        <end position="74"/>
    </location>
</feature>
<comment type="caution">
    <text evidence="2">The sequence shown here is derived from an EMBL/GenBank/DDBJ whole genome shotgun (WGS) entry which is preliminary data.</text>
</comment>
<feature type="transmembrane region" description="Helical" evidence="1">
    <location>
        <begin position="398"/>
        <end position="418"/>
    </location>
</feature>
<keyword evidence="3" id="KW-1185">Reference proteome</keyword>
<feature type="transmembrane region" description="Helical" evidence="1">
    <location>
        <begin position="372"/>
        <end position="392"/>
    </location>
</feature>